<dbReference type="PANTHER" id="PTHR21381:SF3">
    <property type="entry name" value="SGC REGION PROTEIN SGCQ-RELATED"/>
    <property type="match status" value="1"/>
</dbReference>
<comment type="caution">
    <text evidence="2">The sequence shown here is derived from an EMBL/GenBank/DDBJ whole genome shotgun (WGS) entry which is preliminary data.</text>
</comment>
<dbReference type="PANTHER" id="PTHR21381">
    <property type="entry name" value="ZGC:162297"/>
    <property type="match status" value="1"/>
</dbReference>
<evidence type="ECO:0000313" key="2">
    <source>
        <dbReference type="EMBL" id="RGQ04678.1"/>
    </source>
</evidence>
<dbReference type="InterPro" id="IPR011060">
    <property type="entry name" value="RibuloseP-bd_barrel"/>
</dbReference>
<sequence>MNKKLLNKPALAMLQPPPLPGTYTYTGKTIDEIVKDCLSEAKMILENNFDGIILQNMNDMPIKQHSNFQTVAYMTRIAQEIKNAYPSLLLGILVNWDGEAALAVADACGADFIRVEHLYTGANVTSAGILQAQCVDILELKRKIGSKVPIFADIYEVHGVPIGKKNWGDAAWEAVHEAFADGLFVSGKTIEENISIVNEIKQRVPNTPIYLGGGANGDNISTLIKYYDGVSIATWIKDGNMRNPINPQKAKHFMDTINNNRKID</sequence>
<comment type="similarity">
    <text evidence="1">Belongs to the BtpA family.</text>
</comment>
<protein>
    <submittedName>
        <fullName evidence="2">BtpA family membrane complex biogenesis protein</fullName>
    </submittedName>
</protein>
<organism evidence="2 3">
    <name type="scientific">Megamonas rupellensis</name>
    <dbReference type="NCBI Taxonomy" id="491921"/>
    <lineage>
        <taxon>Bacteria</taxon>
        <taxon>Bacillati</taxon>
        <taxon>Bacillota</taxon>
        <taxon>Negativicutes</taxon>
        <taxon>Selenomonadales</taxon>
        <taxon>Selenomonadaceae</taxon>
        <taxon>Megamonas</taxon>
    </lineage>
</organism>
<evidence type="ECO:0000256" key="1">
    <source>
        <dbReference type="ARBA" id="ARBA00006007"/>
    </source>
</evidence>
<dbReference type="InterPro" id="IPR005137">
    <property type="entry name" value="BtpA"/>
</dbReference>
<dbReference type="AlphaFoldDB" id="A0A411ZPA8"/>
<reference evidence="2 3" key="1">
    <citation type="submission" date="2018-08" db="EMBL/GenBank/DDBJ databases">
        <title>A genome reference for cultivated species of the human gut microbiota.</title>
        <authorList>
            <person name="Zou Y."/>
            <person name="Xue W."/>
            <person name="Luo G."/>
        </authorList>
    </citation>
    <scope>NUCLEOTIDE SEQUENCE [LARGE SCALE GENOMIC DNA]</scope>
    <source>
        <strain evidence="2 3">AF29-2</strain>
    </source>
</reference>
<proteinExistence type="inferred from homology"/>
<dbReference type="EMBL" id="QRST01000013">
    <property type="protein sequence ID" value="RGQ04678.1"/>
    <property type="molecule type" value="Genomic_DNA"/>
</dbReference>
<dbReference type="RefSeq" id="WP_117976646.1">
    <property type="nucleotide sequence ID" value="NZ_QRST01000013.1"/>
</dbReference>
<accession>A0A411ZPA8</accession>
<dbReference type="Proteomes" id="UP000284662">
    <property type="component" value="Unassembled WGS sequence"/>
</dbReference>
<dbReference type="SUPFAM" id="SSF51366">
    <property type="entry name" value="Ribulose-phoshate binding barrel"/>
    <property type="match status" value="1"/>
</dbReference>
<dbReference type="NCBIfam" id="TIGR00259">
    <property type="entry name" value="thylakoid_BtpA"/>
    <property type="match status" value="1"/>
</dbReference>
<name>A0A411ZPA8_9FIRM</name>
<evidence type="ECO:0000313" key="3">
    <source>
        <dbReference type="Proteomes" id="UP000284662"/>
    </source>
</evidence>
<dbReference type="Pfam" id="PF03437">
    <property type="entry name" value="BtpA"/>
    <property type="match status" value="1"/>
</dbReference>
<gene>
    <name evidence="2" type="ORF">DWZ11_07630</name>
</gene>
<dbReference type="PIRSF" id="PIRSF005956">
    <property type="entry name" value="BtpA"/>
    <property type="match status" value="1"/>
</dbReference>